<proteinExistence type="inferred from homology"/>
<comment type="function">
    <text evidence="3">Lytic transglycosylase with a strong preference for naked glycan strands that lack stem peptides.</text>
</comment>
<dbReference type="AlphaFoldDB" id="A0A317TA68"/>
<evidence type="ECO:0000313" key="6">
    <source>
        <dbReference type="EMBL" id="PWW82481.1"/>
    </source>
</evidence>
<dbReference type="RefSeq" id="WP_110022955.1">
    <property type="nucleotide sequence ID" value="NZ_PDNZ01000003.1"/>
</dbReference>
<protein>
    <recommendedName>
        <fullName evidence="3">Probable endolytic peptidoglycan transglycosylase RlpA</fullName>
        <ecNumber evidence="3">4.2.2.-</ecNumber>
    </recommendedName>
</protein>
<accession>A0A317TA68</accession>
<name>A0A317TA68_9CHLB</name>
<sequence length="174" mass="19193">MVDSRRITFAFHTFIAFFLLIQLTGCQTSANYTSIQTGISAVSAPSDLDNPLQLKHDSLAAPDAAKELGKLFMVTEGKASYYADRFHGRLTANGERFNMHELTAAHKSLPFGSMVRVTNLSNGKKVLVRINDRGPYIKGRIIDLSLEAAKEIDLLQKGVTNVRIEVYEGNSKTS</sequence>
<dbReference type="CDD" id="cd22268">
    <property type="entry name" value="DPBB_RlpA-like"/>
    <property type="match status" value="1"/>
</dbReference>
<comment type="similarity">
    <text evidence="3 4">Belongs to the RlpA family.</text>
</comment>
<dbReference type="InterPro" id="IPR012997">
    <property type="entry name" value="RplA"/>
</dbReference>
<comment type="caution">
    <text evidence="6">The sequence shown here is derived from an EMBL/GenBank/DDBJ whole genome shotgun (WGS) entry which is preliminary data.</text>
</comment>
<organism evidence="6 7">
    <name type="scientific">Prosthecochloris marina</name>
    <dbReference type="NCBI Taxonomy" id="2017681"/>
    <lineage>
        <taxon>Bacteria</taxon>
        <taxon>Pseudomonadati</taxon>
        <taxon>Chlorobiota</taxon>
        <taxon>Chlorobiia</taxon>
        <taxon>Chlorobiales</taxon>
        <taxon>Chlorobiaceae</taxon>
        <taxon>Prosthecochloris</taxon>
    </lineage>
</organism>
<dbReference type="Proteomes" id="UP000246278">
    <property type="component" value="Unassembled WGS sequence"/>
</dbReference>
<keyword evidence="1 3" id="KW-0456">Lyase</keyword>
<evidence type="ECO:0000256" key="4">
    <source>
        <dbReference type="RuleBase" id="RU003495"/>
    </source>
</evidence>
<dbReference type="EMBL" id="PDNZ01000003">
    <property type="protein sequence ID" value="PWW82481.1"/>
    <property type="molecule type" value="Genomic_DNA"/>
</dbReference>
<evidence type="ECO:0000256" key="2">
    <source>
        <dbReference type="ARBA" id="ARBA00023316"/>
    </source>
</evidence>
<dbReference type="HAMAP" id="MF_02071">
    <property type="entry name" value="RlpA"/>
    <property type="match status" value="1"/>
</dbReference>
<dbReference type="GO" id="GO:0008932">
    <property type="term" value="F:lytic endotransglycosylase activity"/>
    <property type="evidence" value="ECO:0007669"/>
    <property type="project" value="UniProtKB-UniRule"/>
</dbReference>
<dbReference type="SUPFAM" id="SSF50685">
    <property type="entry name" value="Barwin-like endoglucanases"/>
    <property type="match status" value="1"/>
</dbReference>
<dbReference type="PANTHER" id="PTHR34183:SF1">
    <property type="entry name" value="ENDOLYTIC PEPTIDOGLYCAN TRANSGLYCOSYLASE RLPA"/>
    <property type="match status" value="1"/>
</dbReference>
<feature type="domain" description="RlpA-like protein double-psi beta-barrel" evidence="5">
    <location>
        <begin position="75"/>
        <end position="164"/>
    </location>
</feature>
<gene>
    <name evidence="3" type="primary">rlpA</name>
    <name evidence="6" type="ORF">CR164_05690</name>
</gene>
<dbReference type="OrthoDB" id="9779128at2"/>
<reference evidence="7" key="1">
    <citation type="submission" date="2017-10" db="EMBL/GenBank/DDBJ databases">
        <authorList>
            <person name="Gaisin V.A."/>
            <person name="Rysina M.S."/>
            <person name="Grouzdev D.S."/>
        </authorList>
    </citation>
    <scope>NUCLEOTIDE SEQUENCE [LARGE SCALE GENOMIC DNA]</scope>
    <source>
        <strain evidence="7">V1</strain>
    </source>
</reference>
<dbReference type="NCBIfam" id="TIGR00413">
    <property type="entry name" value="rlpA"/>
    <property type="match status" value="1"/>
</dbReference>
<evidence type="ECO:0000256" key="3">
    <source>
        <dbReference type="HAMAP-Rule" id="MF_02071"/>
    </source>
</evidence>
<keyword evidence="7" id="KW-1185">Reference proteome</keyword>
<evidence type="ECO:0000259" key="5">
    <source>
        <dbReference type="Pfam" id="PF03330"/>
    </source>
</evidence>
<evidence type="ECO:0000313" key="7">
    <source>
        <dbReference type="Proteomes" id="UP000246278"/>
    </source>
</evidence>
<keyword evidence="6" id="KW-0449">Lipoprotein</keyword>
<dbReference type="Pfam" id="PF03330">
    <property type="entry name" value="DPBB_1"/>
    <property type="match status" value="1"/>
</dbReference>
<dbReference type="EC" id="4.2.2.-" evidence="3"/>
<dbReference type="InterPro" id="IPR036908">
    <property type="entry name" value="RlpA-like_sf"/>
</dbReference>
<dbReference type="GO" id="GO:0000270">
    <property type="term" value="P:peptidoglycan metabolic process"/>
    <property type="evidence" value="ECO:0007669"/>
    <property type="project" value="UniProtKB-UniRule"/>
</dbReference>
<dbReference type="InterPro" id="IPR034718">
    <property type="entry name" value="RlpA"/>
</dbReference>
<dbReference type="Gene3D" id="2.40.40.10">
    <property type="entry name" value="RlpA-like domain"/>
    <property type="match status" value="1"/>
</dbReference>
<dbReference type="PANTHER" id="PTHR34183">
    <property type="entry name" value="ENDOLYTIC PEPTIDOGLYCAN TRANSGLYCOSYLASE RLPA"/>
    <property type="match status" value="1"/>
</dbReference>
<keyword evidence="2 3" id="KW-0961">Cell wall biogenesis/degradation</keyword>
<dbReference type="InterPro" id="IPR009009">
    <property type="entry name" value="RlpA-like_DPBB"/>
</dbReference>
<evidence type="ECO:0000256" key="1">
    <source>
        <dbReference type="ARBA" id="ARBA00023239"/>
    </source>
</evidence>
<dbReference type="GO" id="GO:0071555">
    <property type="term" value="P:cell wall organization"/>
    <property type="evidence" value="ECO:0007669"/>
    <property type="project" value="UniProtKB-KW"/>
</dbReference>